<dbReference type="SUPFAM" id="SSF141523">
    <property type="entry name" value="L,D-transpeptidase catalytic domain-like"/>
    <property type="match status" value="1"/>
</dbReference>
<dbReference type="Gene3D" id="2.40.440.10">
    <property type="entry name" value="L,D-transpeptidase catalytic domain-like"/>
    <property type="match status" value="1"/>
</dbReference>
<dbReference type="PROSITE" id="PS52029">
    <property type="entry name" value="LD_TPASE"/>
    <property type="match status" value="1"/>
</dbReference>
<dbReference type="PANTHER" id="PTHR30582:SF2">
    <property type="entry name" value="L,D-TRANSPEPTIDASE YCIB-RELATED"/>
    <property type="match status" value="1"/>
</dbReference>
<dbReference type="Gene3D" id="1.10.101.10">
    <property type="entry name" value="PGBD-like superfamily/PGBD"/>
    <property type="match status" value="1"/>
</dbReference>
<dbReference type="GO" id="GO:0008360">
    <property type="term" value="P:regulation of cell shape"/>
    <property type="evidence" value="ECO:0007669"/>
    <property type="project" value="UniProtKB-UniRule"/>
</dbReference>
<name>A0A7W7CM95_9PSEU</name>
<dbReference type="InterPro" id="IPR036365">
    <property type="entry name" value="PGBD-like_sf"/>
</dbReference>
<dbReference type="Pfam" id="PF03734">
    <property type="entry name" value="YkuD"/>
    <property type="match status" value="1"/>
</dbReference>
<dbReference type="GO" id="GO:0016740">
    <property type="term" value="F:transferase activity"/>
    <property type="evidence" value="ECO:0007669"/>
    <property type="project" value="UniProtKB-KW"/>
</dbReference>
<evidence type="ECO:0000259" key="7">
    <source>
        <dbReference type="PROSITE" id="PS52029"/>
    </source>
</evidence>
<sequence>MGGRGRYLVGALLAAAVGGTGVAAYTVLTPQGPVTVAEQPVTVQPQAAPVPVNEVAPPPAAPLAEGARGPEVLAAQKVLADQGYQVREVNGVFDTETRHAVIAFQKVHELERTGIIEAATAAALRHPVRPVPQARKGFRVEVDLAKQVTYFLDGNGAIERVYDSSTGRDQPGKHTPTGEFTVTRQINGWRYARLGPMWRPSYIGQGGSDQGIAFHGGEPVETWPASNGCIRMTDPSVNETFALLRVGTKVLVHP</sequence>
<feature type="active site" description="Nucleophile" evidence="6">
    <location>
        <position position="229"/>
    </location>
</feature>
<evidence type="ECO:0000313" key="8">
    <source>
        <dbReference type="EMBL" id="MBB4682411.1"/>
    </source>
</evidence>
<dbReference type="GO" id="GO:0071972">
    <property type="term" value="F:peptidoglycan L,D-transpeptidase activity"/>
    <property type="evidence" value="ECO:0007669"/>
    <property type="project" value="TreeGrafter"/>
</dbReference>
<evidence type="ECO:0000256" key="5">
    <source>
        <dbReference type="ARBA" id="ARBA00023316"/>
    </source>
</evidence>
<evidence type="ECO:0000256" key="2">
    <source>
        <dbReference type="ARBA" id="ARBA00022679"/>
    </source>
</evidence>
<accession>A0A7W7CM95</accession>
<dbReference type="Pfam" id="PF01471">
    <property type="entry name" value="PG_binding_1"/>
    <property type="match status" value="1"/>
</dbReference>
<reference evidence="8 9" key="1">
    <citation type="submission" date="2020-08" db="EMBL/GenBank/DDBJ databases">
        <title>Sequencing the genomes of 1000 actinobacteria strains.</title>
        <authorList>
            <person name="Klenk H.-P."/>
        </authorList>
    </citation>
    <scope>NUCLEOTIDE SEQUENCE [LARGE SCALE GENOMIC DNA]</scope>
    <source>
        <strain evidence="8 9">DSM 44230</strain>
    </source>
</reference>
<keyword evidence="9" id="KW-1185">Reference proteome</keyword>
<keyword evidence="3 6" id="KW-0133">Cell shape</keyword>
<gene>
    <name evidence="8" type="ORF">HNR67_008529</name>
</gene>
<dbReference type="GO" id="GO:0018104">
    <property type="term" value="P:peptidoglycan-protein cross-linking"/>
    <property type="evidence" value="ECO:0007669"/>
    <property type="project" value="TreeGrafter"/>
</dbReference>
<protein>
    <submittedName>
        <fullName evidence="8">Lipoprotein-anchoring transpeptidase ErfK/SrfK</fullName>
    </submittedName>
</protein>
<organism evidence="8 9">
    <name type="scientific">Crossiella cryophila</name>
    <dbReference type="NCBI Taxonomy" id="43355"/>
    <lineage>
        <taxon>Bacteria</taxon>
        <taxon>Bacillati</taxon>
        <taxon>Actinomycetota</taxon>
        <taxon>Actinomycetes</taxon>
        <taxon>Pseudonocardiales</taxon>
        <taxon>Pseudonocardiaceae</taxon>
        <taxon>Crossiella</taxon>
    </lineage>
</organism>
<keyword evidence="2" id="KW-0808">Transferase</keyword>
<evidence type="ECO:0000256" key="4">
    <source>
        <dbReference type="ARBA" id="ARBA00022984"/>
    </source>
</evidence>
<dbReference type="UniPathway" id="UPA00219"/>
<dbReference type="AlphaFoldDB" id="A0A7W7CM95"/>
<feature type="domain" description="L,D-TPase catalytic" evidence="7">
    <location>
        <begin position="138"/>
        <end position="253"/>
    </location>
</feature>
<dbReference type="SUPFAM" id="SSF47090">
    <property type="entry name" value="PGBD-like"/>
    <property type="match status" value="1"/>
</dbReference>
<dbReference type="InterPro" id="IPR005490">
    <property type="entry name" value="LD_TPept_cat_dom"/>
</dbReference>
<keyword evidence="4 6" id="KW-0573">Peptidoglycan synthesis</keyword>
<keyword evidence="8" id="KW-0449">Lipoprotein</keyword>
<feature type="active site" description="Proton donor/acceptor" evidence="6">
    <location>
        <position position="215"/>
    </location>
</feature>
<dbReference type="InterPro" id="IPR038063">
    <property type="entry name" value="Transpep_catalytic_dom"/>
</dbReference>
<dbReference type="RefSeq" id="WP_185009701.1">
    <property type="nucleotide sequence ID" value="NZ_BAAAUI010000007.1"/>
</dbReference>
<evidence type="ECO:0000313" key="9">
    <source>
        <dbReference type="Proteomes" id="UP000533598"/>
    </source>
</evidence>
<dbReference type="InterPro" id="IPR002477">
    <property type="entry name" value="Peptidoglycan-bd-like"/>
</dbReference>
<dbReference type="CDD" id="cd16913">
    <property type="entry name" value="YkuD_like"/>
    <property type="match status" value="1"/>
</dbReference>
<dbReference type="InterPro" id="IPR036366">
    <property type="entry name" value="PGBDSf"/>
</dbReference>
<dbReference type="Proteomes" id="UP000533598">
    <property type="component" value="Unassembled WGS sequence"/>
</dbReference>
<dbReference type="GO" id="GO:0005576">
    <property type="term" value="C:extracellular region"/>
    <property type="evidence" value="ECO:0007669"/>
    <property type="project" value="TreeGrafter"/>
</dbReference>
<evidence type="ECO:0000256" key="3">
    <source>
        <dbReference type="ARBA" id="ARBA00022960"/>
    </source>
</evidence>
<comment type="pathway">
    <text evidence="1 6">Cell wall biogenesis; peptidoglycan biosynthesis.</text>
</comment>
<evidence type="ECO:0000256" key="6">
    <source>
        <dbReference type="PROSITE-ProRule" id="PRU01373"/>
    </source>
</evidence>
<keyword evidence="5 6" id="KW-0961">Cell wall biogenesis/degradation</keyword>
<proteinExistence type="predicted"/>
<evidence type="ECO:0000256" key="1">
    <source>
        <dbReference type="ARBA" id="ARBA00004752"/>
    </source>
</evidence>
<comment type="caution">
    <text evidence="8">The sequence shown here is derived from an EMBL/GenBank/DDBJ whole genome shotgun (WGS) entry which is preliminary data.</text>
</comment>
<dbReference type="PANTHER" id="PTHR30582">
    <property type="entry name" value="L,D-TRANSPEPTIDASE"/>
    <property type="match status" value="1"/>
</dbReference>
<dbReference type="GO" id="GO:0071555">
    <property type="term" value="P:cell wall organization"/>
    <property type="evidence" value="ECO:0007669"/>
    <property type="project" value="UniProtKB-UniRule"/>
</dbReference>
<dbReference type="InterPro" id="IPR050979">
    <property type="entry name" value="LD-transpeptidase"/>
</dbReference>
<dbReference type="EMBL" id="JACHMH010000001">
    <property type="protein sequence ID" value="MBB4682411.1"/>
    <property type="molecule type" value="Genomic_DNA"/>
</dbReference>